<dbReference type="EMBL" id="BMNT01000059">
    <property type="protein sequence ID" value="GGL18019.1"/>
    <property type="molecule type" value="Genomic_DNA"/>
</dbReference>
<dbReference type="InterPro" id="IPR016215">
    <property type="entry name" value="NTA_MOA"/>
</dbReference>
<keyword evidence="2 6" id="KW-0288">FMN</keyword>
<dbReference type="NCBIfam" id="TIGR03860">
    <property type="entry name" value="FMN_nitrolo"/>
    <property type="match status" value="1"/>
</dbReference>
<reference evidence="8" key="1">
    <citation type="journal article" date="2014" name="Int. J. Syst. Evol. Microbiol.">
        <title>Complete genome sequence of Corynebacterium casei LMG S-19264T (=DSM 44701T), isolated from a smear-ripened cheese.</title>
        <authorList>
            <consortium name="US DOE Joint Genome Institute (JGI-PGF)"/>
            <person name="Walter F."/>
            <person name="Albersmeier A."/>
            <person name="Kalinowski J."/>
            <person name="Ruckert C."/>
        </authorList>
    </citation>
    <scope>NUCLEOTIDE SEQUENCE</scope>
    <source>
        <strain evidence="8">JCM 13064</strain>
    </source>
</reference>
<dbReference type="Pfam" id="PF00296">
    <property type="entry name" value="Bac_luciferase"/>
    <property type="match status" value="1"/>
</dbReference>
<dbReference type="InterPro" id="IPR011251">
    <property type="entry name" value="Luciferase-like_dom"/>
</dbReference>
<dbReference type="PANTHER" id="PTHR30011">
    <property type="entry name" value="ALKANESULFONATE MONOOXYGENASE-RELATED"/>
    <property type="match status" value="1"/>
</dbReference>
<sequence length="454" mass="49572">MTTRRLHLNAFLMGVGHHEAAWRHPRTEPARLTDVRHYQELARIAERGLLDSVFLADGLALQGDVRHNAIGGLEPLTLLSALAAVTDHIGLIATVSTTYNEPFHVARTFASLDHISGGRAGWNIVTSAGEAEARNFGRERPAHADRYARATEFLEVVTKLWDGWEDDAIVGDRRLGQYADTGRIHPADHHGTHFRVAGPLNTSRSPQGHPLLVQAGSSEDGKEFAARFAEAVFTAQQTLAEGQEFYADLKSRLARYGRSPGELLILPGISPIIGGTEEEAQRLARELEDLIIPAYGLAQLSHLVGIELTEDDLDRPLPAIPVETEGAQSRRKLIIDLARREGLTVRRLLGRLAGGRGHRVVAGTPEQIADQIQSWFENGAADGFNIMPPTLPDGLTAFVEHVVPDLQVRGLFRTEYESRTLRGNYGLPRPASRYTASRAAGAGQKARVDVAVAS</sequence>
<gene>
    <name evidence="8" type="ORF">GCM10007964_70020</name>
</gene>
<protein>
    <submittedName>
        <fullName evidence="8">Monooxygenase</fullName>
    </submittedName>
</protein>
<keyword evidence="1 6" id="KW-0285">Flavoprotein</keyword>
<dbReference type="SUPFAM" id="SSF51679">
    <property type="entry name" value="Bacterial luciferase-like"/>
    <property type="match status" value="1"/>
</dbReference>
<keyword evidence="4 8" id="KW-0503">Monooxygenase</keyword>
<keyword evidence="3" id="KW-0560">Oxidoreductase</keyword>
<feature type="binding site" evidence="6">
    <location>
        <position position="217"/>
    </location>
    <ligand>
        <name>FMN</name>
        <dbReference type="ChEBI" id="CHEBI:58210"/>
    </ligand>
</feature>
<dbReference type="InterPro" id="IPR051260">
    <property type="entry name" value="Diverse_substr_monoxygenases"/>
</dbReference>
<evidence type="ECO:0000256" key="5">
    <source>
        <dbReference type="ARBA" id="ARBA00033748"/>
    </source>
</evidence>
<organism evidence="8 9">
    <name type="scientific">Sphaerisporangium melleum</name>
    <dbReference type="NCBI Taxonomy" id="321316"/>
    <lineage>
        <taxon>Bacteria</taxon>
        <taxon>Bacillati</taxon>
        <taxon>Actinomycetota</taxon>
        <taxon>Actinomycetes</taxon>
        <taxon>Streptosporangiales</taxon>
        <taxon>Streptosporangiaceae</taxon>
        <taxon>Sphaerisporangium</taxon>
    </lineage>
</organism>
<feature type="binding site" evidence="6">
    <location>
        <position position="143"/>
    </location>
    <ligand>
        <name>FMN</name>
        <dbReference type="ChEBI" id="CHEBI:58210"/>
    </ligand>
</feature>
<evidence type="ECO:0000256" key="2">
    <source>
        <dbReference type="ARBA" id="ARBA00022643"/>
    </source>
</evidence>
<dbReference type="AlphaFoldDB" id="A0A917RPP2"/>
<dbReference type="GO" id="GO:0016705">
    <property type="term" value="F:oxidoreductase activity, acting on paired donors, with incorporation or reduction of molecular oxygen"/>
    <property type="evidence" value="ECO:0007669"/>
    <property type="project" value="InterPro"/>
</dbReference>
<evidence type="ECO:0000313" key="9">
    <source>
        <dbReference type="Proteomes" id="UP000645217"/>
    </source>
</evidence>
<evidence type="ECO:0000313" key="8">
    <source>
        <dbReference type="EMBL" id="GGL18019.1"/>
    </source>
</evidence>
<comment type="similarity">
    <text evidence="5">Belongs to the NtaA/SnaA/DszA monooxygenase family.</text>
</comment>
<evidence type="ECO:0000256" key="6">
    <source>
        <dbReference type="PIRSR" id="PIRSR000337-1"/>
    </source>
</evidence>
<reference evidence="8" key="2">
    <citation type="submission" date="2020-09" db="EMBL/GenBank/DDBJ databases">
        <authorList>
            <person name="Sun Q."/>
            <person name="Ohkuma M."/>
        </authorList>
    </citation>
    <scope>NUCLEOTIDE SEQUENCE</scope>
    <source>
        <strain evidence="8">JCM 13064</strain>
    </source>
</reference>
<feature type="binding site" evidence="6">
    <location>
        <position position="218"/>
    </location>
    <ligand>
        <name>FMN</name>
        <dbReference type="ChEBI" id="CHEBI:58210"/>
    </ligand>
</feature>
<evidence type="ECO:0000256" key="3">
    <source>
        <dbReference type="ARBA" id="ARBA00023002"/>
    </source>
</evidence>
<proteinExistence type="inferred from homology"/>
<evidence type="ECO:0000256" key="1">
    <source>
        <dbReference type="ARBA" id="ARBA00022630"/>
    </source>
</evidence>
<dbReference type="RefSeq" id="WP_189167383.1">
    <property type="nucleotide sequence ID" value="NZ_BMNT01000059.1"/>
</dbReference>
<feature type="binding site" evidence="6">
    <location>
        <position position="57"/>
    </location>
    <ligand>
        <name>FMN</name>
        <dbReference type="ChEBI" id="CHEBI:58210"/>
    </ligand>
</feature>
<dbReference type="InterPro" id="IPR036661">
    <property type="entry name" value="Luciferase-like_sf"/>
</dbReference>
<dbReference type="Gene3D" id="3.20.20.30">
    <property type="entry name" value="Luciferase-like domain"/>
    <property type="match status" value="1"/>
</dbReference>
<dbReference type="GO" id="GO:0004497">
    <property type="term" value="F:monooxygenase activity"/>
    <property type="evidence" value="ECO:0007669"/>
    <property type="project" value="UniProtKB-KW"/>
</dbReference>
<dbReference type="CDD" id="cd01095">
    <property type="entry name" value="Nitrilotriacetate_monoxgenase"/>
    <property type="match status" value="1"/>
</dbReference>
<evidence type="ECO:0000256" key="4">
    <source>
        <dbReference type="ARBA" id="ARBA00023033"/>
    </source>
</evidence>
<dbReference type="PANTHER" id="PTHR30011:SF16">
    <property type="entry name" value="C2H2 FINGER DOMAIN TRANSCRIPTION FACTOR (EUROFUNG)-RELATED"/>
    <property type="match status" value="1"/>
</dbReference>
<feature type="binding site" evidence="6">
    <location>
        <position position="94"/>
    </location>
    <ligand>
        <name>FMN</name>
        <dbReference type="ChEBI" id="CHEBI:58210"/>
    </ligand>
</feature>
<evidence type="ECO:0000259" key="7">
    <source>
        <dbReference type="Pfam" id="PF00296"/>
    </source>
</evidence>
<keyword evidence="9" id="KW-1185">Reference proteome</keyword>
<feature type="domain" description="Luciferase-like" evidence="7">
    <location>
        <begin position="29"/>
        <end position="380"/>
    </location>
</feature>
<comment type="caution">
    <text evidence="8">The sequence shown here is derived from an EMBL/GenBank/DDBJ whole genome shotgun (WGS) entry which is preliminary data.</text>
</comment>
<feature type="binding site" evidence="6">
    <location>
        <position position="147"/>
    </location>
    <ligand>
        <name>FMN</name>
        <dbReference type="ChEBI" id="CHEBI:58210"/>
    </ligand>
</feature>
<dbReference type="PIRSF" id="PIRSF000337">
    <property type="entry name" value="NTA_MOA"/>
    <property type="match status" value="1"/>
</dbReference>
<name>A0A917RPP2_9ACTN</name>
<dbReference type="Proteomes" id="UP000645217">
    <property type="component" value="Unassembled WGS sequence"/>
</dbReference>
<accession>A0A917RPP2</accession>